<evidence type="ECO:0000313" key="5">
    <source>
        <dbReference type="Proteomes" id="UP001595710"/>
    </source>
</evidence>
<dbReference type="Pfam" id="PF00011">
    <property type="entry name" value="HSP20"/>
    <property type="match status" value="1"/>
</dbReference>
<dbReference type="CDD" id="cd06470">
    <property type="entry name" value="ACD_IbpA-B_like"/>
    <property type="match status" value="1"/>
</dbReference>
<dbReference type="InterPro" id="IPR002068">
    <property type="entry name" value="A-crystallin/Hsp20_dom"/>
</dbReference>
<protein>
    <submittedName>
        <fullName evidence="4">Hsp20 family protein</fullName>
    </submittedName>
</protein>
<dbReference type="EMBL" id="JBHRYN010000006">
    <property type="protein sequence ID" value="MFC3700738.1"/>
    <property type="molecule type" value="Genomic_DNA"/>
</dbReference>
<dbReference type="Proteomes" id="UP001595710">
    <property type="component" value="Unassembled WGS sequence"/>
</dbReference>
<accession>A0ABV7WRR7</accession>
<dbReference type="PANTHER" id="PTHR47062:SF1">
    <property type="entry name" value="SMALL HEAT SHOCK PROTEIN IBPA"/>
    <property type="match status" value="1"/>
</dbReference>
<dbReference type="PANTHER" id="PTHR47062">
    <property type="match status" value="1"/>
</dbReference>
<comment type="similarity">
    <text evidence="1 2">Belongs to the small heat shock protein (HSP20) family.</text>
</comment>
<keyword evidence="5" id="KW-1185">Reference proteome</keyword>
<dbReference type="InterPro" id="IPR037913">
    <property type="entry name" value="ACD_IbpA/B"/>
</dbReference>
<dbReference type="RefSeq" id="WP_216001221.1">
    <property type="nucleotide sequence ID" value="NZ_JAUFQI010000001.1"/>
</dbReference>
<evidence type="ECO:0000259" key="3">
    <source>
        <dbReference type="PROSITE" id="PS01031"/>
    </source>
</evidence>
<dbReference type="PROSITE" id="PS01031">
    <property type="entry name" value="SHSP"/>
    <property type="match status" value="1"/>
</dbReference>
<gene>
    <name evidence="4" type="ORF">ACFOND_03720</name>
</gene>
<comment type="caution">
    <text evidence="4">The sequence shown here is derived from an EMBL/GenBank/DDBJ whole genome shotgun (WGS) entry which is preliminary data.</text>
</comment>
<feature type="domain" description="SHSP" evidence="3">
    <location>
        <begin position="31"/>
        <end position="142"/>
    </location>
</feature>
<organism evidence="4 5">
    <name type="scientific">Reinekea marina</name>
    <dbReference type="NCBI Taxonomy" id="1310421"/>
    <lineage>
        <taxon>Bacteria</taxon>
        <taxon>Pseudomonadati</taxon>
        <taxon>Pseudomonadota</taxon>
        <taxon>Gammaproteobacteria</taxon>
        <taxon>Oceanospirillales</taxon>
        <taxon>Saccharospirillaceae</taxon>
        <taxon>Reinekea</taxon>
    </lineage>
</organism>
<evidence type="ECO:0000313" key="4">
    <source>
        <dbReference type="EMBL" id="MFC3700738.1"/>
    </source>
</evidence>
<reference evidence="5" key="1">
    <citation type="journal article" date="2019" name="Int. J. Syst. Evol. Microbiol.">
        <title>The Global Catalogue of Microorganisms (GCM) 10K type strain sequencing project: providing services to taxonomists for standard genome sequencing and annotation.</title>
        <authorList>
            <consortium name="The Broad Institute Genomics Platform"/>
            <consortium name="The Broad Institute Genome Sequencing Center for Infectious Disease"/>
            <person name="Wu L."/>
            <person name="Ma J."/>
        </authorList>
    </citation>
    <scope>NUCLEOTIDE SEQUENCE [LARGE SCALE GENOMIC DNA]</scope>
    <source>
        <strain evidence="5">CECT 8288</strain>
    </source>
</reference>
<sequence>MRTAFDFSPLYRNTVGFDRFASLLDSAAQSSNNSTNYPPYDIESTGENTYAITIAAAGFTEDELNITSENGTLVVKGKKEKTDEERKYLHQGIAFRSFERKFQLADHVEVTGANLQNGLLRIDLLKELPEAMKPKKIAINSNRVLEQKA</sequence>
<evidence type="ECO:0000256" key="1">
    <source>
        <dbReference type="PROSITE-ProRule" id="PRU00285"/>
    </source>
</evidence>
<proteinExistence type="inferred from homology"/>
<name>A0ABV7WRR7_9GAMM</name>
<evidence type="ECO:0000256" key="2">
    <source>
        <dbReference type="RuleBase" id="RU003616"/>
    </source>
</evidence>